<accession>A0A8J4TJB8</accession>
<evidence type="ECO:0000256" key="3">
    <source>
        <dbReference type="ARBA" id="ARBA00034143"/>
    </source>
</evidence>
<gene>
    <name evidence="4" type="ORF">PHET_03649</name>
</gene>
<comment type="caution">
    <text evidence="4">The sequence shown here is derived from an EMBL/GenBank/DDBJ whole genome shotgun (WGS) entry which is preliminary data.</text>
</comment>
<evidence type="ECO:0000313" key="5">
    <source>
        <dbReference type="Proteomes" id="UP000748531"/>
    </source>
</evidence>
<keyword evidence="5" id="KW-1185">Reference proteome</keyword>
<evidence type="ECO:0000256" key="1">
    <source>
        <dbReference type="ARBA" id="ARBA00004430"/>
    </source>
</evidence>
<sequence length="486" mass="55949">MHPRHKVKSKTSLLKHSPDVVQLMEMINHWKPSLPSVISINNSSKAKKTPQLFISLHPEEVDVVLSEICERPIQSSATMAGSRRMHAAEVISETEYKRQLGPIFDEKIYLERLLVSEHKRMKFLLSKSRKYARIAPFTRIWLELLLSGFSDRSEAIKTLSANELSHITGQYGKIVRINYWQMLQELVKNESTQTRVNQHLIRREKMETMTRTLNSIWNMYMRAQYREAAYTAVHVLQKVDAIWPGSKPSSLKWRFEADLCYTIGMCLDGLGRNKAALTFFQMDARIAEHADIILAKKRALDNIGRMYAVLGRYKEALVCWSERMKTDVEGEELAWLLYQIALCYTMLDDYKEATRYARNCANVAESAGCLNWALSGHLLQATVSALNACRSHNDNRMLQSSLISLEEAYSFALRTSRSSVINAVLEIIRNVYNMMPTSQVSDDHPLYRCWSSALLDLLKQDRSNRSQINMRVLREQLLQSGMDKLS</sequence>
<dbReference type="Proteomes" id="UP000748531">
    <property type="component" value="Unassembled WGS sequence"/>
</dbReference>
<organism evidence="4 5">
    <name type="scientific">Paragonimus heterotremus</name>
    <dbReference type="NCBI Taxonomy" id="100268"/>
    <lineage>
        <taxon>Eukaryota</taxon>
        <taxon>Metazoa</taxon>
        <taxon>Spiralia</taxon>
        <taxon>Lophotrochozoa</taxon>
        <taxon>Platyhelminthes</taxon>
        <taxon>Trematoda</taxon>
        <taxon>Digenea</taxon>
        <taxon>Plagiorchiida</taxon>
        <taxon>Troglotremata</taxon>
        <taxon>Troglotrematidae</taxon>
        <taxon>Paragonimus</taxon>
    </lineage>
</organism>
<evidence type="ECO:0000256" key="2">
    <source>
        <dbReference type="ARBA" id="ARBA00034139"/>
    </source>
</evidence>
<evidence type="ECO:0000313" key="4">
    <source>
        <dbReference type="EMBL" id="KAF5402691.1"/>
    </source>
</evidence>
<name>A0A8J4TJB8_9TREM</name>
<comment type="subcellular location">
    <subcellularLocation>
        <location evidence="1">Cytoplasm</location>
        <location evidence="1">Cytoskeleton</location>
        <location evidence="1">Cilium axoneme</location>
    </subcellularLocation>
</comment>
<dbReference type="OrthoDB" id="10268002at2759"/>
<proteinExistence type="predicted"/>
<reference evidence="4" key="1">
    <citation type="submission" date="2019-05" db="EMBL/GenBank/DDBJ databases">
        <title>Annotation for the trematode Paragonimus heterotremus.</title>
        <authorList>
            <person name="Choi Y.-J."/>
        </authorList>
    </citation>
    <scope>NUCLEOTIDE SEQUENCE</scope>
    <source>
        <strain evidence="4">LC</strain>
    </source>
</reference>
<dbReference type="InterPro" id="IPR040111">
    <property type="entry name" value="ODAD4"/>
</dbReference>
<dbReference type="AlphaFoldDB" id="A0A8J4TJB8"/>
<dbReference type="InterPro" id="IPR011990">
    <property type="entry name" value="TPR-like_helical_dom_sf"/>
</dbReference>
<dbReference type="EMBL" id="LUCH01001660">
    <property type="protein sequence ID" value="KAF5402691.1"/>
    <property type="molecule type" value="Genomic_DNA"/>
</dbReference>
<dbReference type="SUPFAM" id="SSF48452">
    <property type="entry name" value="TPR-like"/>
    <property type="match status" value="1"/>
</dbReference>
<dbReference type="SMART" id="SM00028">
    <property type="entry name" value="TPR"/>
    <property type="match status" value="3"/>
</dbReference>
<dbReference type="InterPro" id="IPR019734">
    <property type="entry name" value="TPR_rpt"/>
</dbReference>
<dbReference type="GO" id="GO:0005930">
    <property type="term" value="C:axoneme"/>
    <property type="evidence" value="ECO:0007669"/>
    <property type="project" value="UniProtKB-SubCell"/>
</dbReference>
<dbReference type="Gene3D" id="1.25.40.10">
    <property type="entry name" value="Tetratricopeptide repeat domain"/>
    <property type="match status" value="1"/>
</dbReference>
<protein>
    <recommendedName>
        <fullName evidence="2">Outer dynein arm-docking complex subunit 4</fullName>
    </recommendedName>
    <alternativeName>
        <fullName evidence="3">Tetratricopeptide repeat protein 25</fullName>
    </alternativeName>
</protein>
<dbReference type="PANTHER" id="PTHR23040">
    <property type="match status" value="1"/>
</dbReference>